<protein>
    <submittedName>
        <fullName evidence="1">Uncharacterized protein</fullName>
    </submittedName>
</protein>
<evidence type="ECO:0000313" key="1">
    <source>
        <dbReference type="EMBL" id="KAB6838982.1"/>
    </source>
</evidence>
<dbReference type="EMBL" id="WDVF01000002">
    <property type="protein sequence ID" value="KAB7137699.1"/>
    <property type="molecule type" value="Genomic_DNA"/>
</dbReference>
<gene>
    <name evidence="2" type="ORF">GBC97_01590</name>
    <name evidence="1" type="ORF">GBK08_01680</name>
</gene>
<dbReference type="EMBL" id="WEAY01000002">
    <property type="protein sequence ID" value="KAB6838982.1"/>
    <property type="molecule type" value="Genomic_DNA"/>
</dbReference>
<evidence type="ECO:0000313" key="3">
    <source>
        <dbReference type="Proteomes" id="UP000461165"/>
    </source>
</evidence>
<evidence type="ECO:0000313" key="2">
    <source>
        <dbReference type="EMBL" id="KAB7137699.1"/>
    </source>
</evidence>
<dbReference type="Proteomes" id="UP000461165">
    <property type="component" value="Unassembled WGS sequence"/>
</dbReference>
<accession>A0A2U0BQX3</accession>
<proteinExistence type="predicted"/>
<reference evidence="3 4" key="1">
    <citation type="journal article" date="2019" name="Nat. Med.">
        <title>A library of human gut bacterial isolates paired with longitudinal multiomics data enables mechanistic microbiome research.</title>
        <authorList>
            <person name="Poyet M."/>
            <person name="Groussin M."/>
            <person name="Gibbons S.M."/>
            <person name="Avila-Pacheco J."/>
            <person name="Jiang X."/>
            <person name="Kearney S.M."/>
            <person name="Perrotta A.R."/>
            <person name="Berdy B."/>
            <person name="Zhao S."/>
            <person name="Lieberman T.D."/>
            <person name="Swanson P.K."/>
            <person name="Smith M."/>
            <person name="Roesemann S."/>
            <person name="Alexander J.E."/>
            <person name="Rich S.A."/>
            <person name="Livny J."/>
            <person name="Vlamakis H."/>
            <person name="Clish C."/>
            <person name="Bullock K."/>
            <person name="Deik A."/>
            <person name="Scott J."/>
            <person name="Pierce K.A."/>
            <person name="Xavier R.J."/>
            <person name="Alm E.J."/>
        </authorList>
    </citation>
    <scope>NUCLEOTIDE SEQUENCE [LARGE SCALE GENOMIC DNA]</scope>
    <source>
        <strain evidence="2 3">BIOML-A166</strain>
        <strain evidence="1 4">BIOML-A320</strain>
    </source>
</reference>
<comment type="caution">
    <text evidence="1">The sequence shown here is derived from an EMBL/GenBank/DDBJ whole genome shotgun (WGS) entry which is preliminary data.</text>
</comment>
<organism evidence="1 4">
    <name type="scientific">Bifidobacterium longum</name>
    <dbReference type="NCBI Taxonomy" id="216816"/>
    <lineage>
        <taxon>Bacteria</taxon>
        <taxon>Bacillati</taxon>
        <taxon>Actinomycetota</taxon>
        <taxon>Actinomycetes</taxon>
        <taxon>Bifidobacteriales</taxon>
        <taxon>Bifidobacteriaceae</taxon>
        <taxon>Bifidobacterium</taxon>
    </lineage>
</organism>
<evidence type="ECO:0000313" key="4">
    <source>
        <dbReference type="Proteomes" id="UP000478746"/>
    </source>
</evidence>
<dbReference type="AlphaFoldDB" id="A0A2U0BQX3"/>
<sequence length="250" mass="26741">MRSHPLFESLCDLRLNQCTSTPPQRTPRRGAYFVRVLRLPKLLGELDTDLIVFDGEVAVDLLAFKRVRQLGAHGAIGIIGGLRDARVGDARVLARGCLAGQQCALVRIHVRIGDGVGLVVVAGGDGGHIAVRNALRAEHGGRQHAIHDTEQHEEAGHGTNDDEDFLLLLIHGGGGRARCGYRCRSGSDGSRGLRGLGQNGGHRETGKNMGIPCPASYIDCPSCPKRRCRFGAASWANTHTHSCHGTSVAE</sequence>
<dbReference type="Proteomes" id="UP000478746">
    <property type="component" value="Unassembled WGS sequence"/>
</dbReference>
<name>A0A2U0BQX3_BIFLN</name>